<proteinExistence type="predicted"/>
<evidence type="ECO:0000313" key="2">
    <source>
        <dbReference type="Proteomes" id="UP000041254"/>
    </source>
</evidence>
<gene>
    <name evidence="1" type="ORF">Vbra_10256</name>
</gene>
<dbReference type="EMBL" id="CDMY01000802">
    <property type="protein sequence ID" value="CEM34007.1"/>
    <property type="molecule type" value="Genomic_DNA"/>
</dbReference>
<dbReference type="InParanoid" id="A0A0G4GTG0"/>
<dbReference type="VEuPathDB" id="CryptoDB:Vbra_10256"/>
<reference evidence="1 2" key="1">
    <citation type="submission" date="2014-11" db="EMBL/GenBank/DDBJ databases">
        <authorList>
            <person name="Zhu J."/>
            <person name="Qi W."/>
            <person name="Song R."/>
        </authorList>
    </citation>
    <scope>NUCLEOTIDE SEQUENCE [LARGE SCALE GENOMIC DNA]</scope>
</reference>
<name>A0A0G4GTG0_VITBC</name>
<keyword evidence="2" id="KW-1185">Reference proteome</keyword>
<dbReference type="AlphaFoldDB" id="A0A0G4GTG0"/>
<dbReference type="Proteomes" id="UP000041254">
    <property type="component" value="Unassembled WGS sequence"/>
</dbReference>
<sequence length="403" mass="45375">MAYSVPVEVWRTRVVACLSIADVASLRNTCRALGTSLVTAEVLLGRIDAFLDHKLLCGVIDIDRRYGLVCGFNLIPWARRMCGRPSRFSYFLRWCLFLEQGGTGWRTMGVFLRIAVISRLFCPARPRWFCQPTTGADEKVLPIVLSAQTVMASEKVLPLMMAFYSSLIGHRLRYKGDSLAMRQKQKASPFEACCTPTEYLIQREHFRVPWRDDHSWDLNADSSADSHSNEHDPAIQDIRECPYFDYPNSRCDVLNVFPSFSAFLLCKLLLRWSGHKAILHRLTDGSRLRPLLDADFTGEDGIAVDYRSKPPSLGYGTLRQHCRIVIVSGFRSHDTVAAHIETDSYGLVRLTTTEPPAADASSSSLDARFPVSMPLFRQVLRRVGVERDVMDGGLGLVDSLHGR</sequence>
<protein>
    <submittedName>
        <fullName evidence="1">Uncharacterized protein</fullName>
    </submittedName>
</protein>
<organism evidence="1 2">
    <name type="scientific">Vitrella brassicaformis (strain CCMP3155)</name>
    <dbReference type="NCBI Taxonomy" id="1169540"/>
    <lineage>
        <taxon>Eukaryota</taxon>
        <taxon>Sar</taxon>
        <taxon>Alveolata</taxon>
        <taxon>Colpodellida</taxon>
        <taxon>Vitrellaceae</taxon>
        <taxon>Vitrella</taxon>
    </lineage>
</organism>
<dbReference type="PhylomeDB" id="A0A0G4GTG0"/>
<evidence type="ECO:0000313" key="1">
    <source>
        <dbReference type="EMBL" id="CEM34007.1"/>
    </source>
</evidence>
<accession>A0A0G4GTG0</accession>